<dbReference type="Proteomes" id="UP000291072">
    <property type="component" value="Unassembled WGS sequence"/>
</dbReference>
<dbReference type="RefSeq" id="WP_131613085.1">
    <property type="nucleotide sequence ID" value="NZ_PSZP01000002.1"/>
</dbReference>
<protein>
    <submittedName>
        <fullName evidence="1">Uncharacterized protein</fullName>
    </submittedName>
</protein>
<reference evidence="1 2" key="1">
    <citation type="submission" date="2018-02" db="EMBL/GenBank/DDBJ databases">
        <title>Mycoplasma marinum and Mycoplasma todarodis sp. nov., moderately halophilic and psychrotolerant mycoplasmas isolated from cephalopods.</title>
        <authorList>
            <person name="Viver T."/>
        </authorList>
    </citation>
    <scope>NUCLEOTIDE SEQUENCE [LARGE SCALE GENOMIC DNA]</scope>
    <source>
        <strain evidence="1 2">5H</strain>
    </source>
</reference>
<name>A0A4R0XSS7_9MOLU</name>
<organism evidence="1 2">
    <name type="scientific">Mycoplasma todarodis</name>
    <dbReference type="NCBI Taxonomy" id="1937191"/>
    <lineage>
        <taxon>Bacteria</taxon>
        <taxon>Bacillati</taxon>
        <taxon>Mycoplasmatota</taxon>
        <taxon>Mollicutes</taxon>
        <taxon>Mycoplasmataceae</taxon>
        <taxon>Mycoplasma</taxon>
    </lineage>
</organism>
<keyword evidence="2" id="KW-1185">Reference proteome</keyword>
<evidence type="ECO:0000313" key="2">
    <source>
        <dbReference type="Proteomes" id="UP000291072"/>
    </source>
</evidence>
<proteinExistence type="predicted"/>
<evidence type="ECO:0000313" key="1">
    <source>
        <dbReference type="EMBL" id="TCG11942.1"/>
    </source>
</evidence>
<gene>
    <name evidence="1" type="ORF">C4B25_00360</name>
</gene>
<accession>A0A4R0XSS7</accession>
<comment type="caution">
    <text evidence="1">The sequence shown here is derived from an EMBL/GenBank/DDBJ whole genome shotgun (WGS) entry which is preliminary data.</text>
</comment>
<sequence>MDKGASFHSEEEISFSNFISGDKEEAKKYAKLIFEHIELLGSKTLGELEDYISSNRNADFIDSDSNVEKVYWTLRKYGLADRYIIKDMFQGENFRRIEFINSFDEGDVIEPYIINDNKVKILKTPIRNGKENFMRIVCLYNIEEEKLYPLFLDTQHTLFSSSTPDDSKISNISNIVYMFLLKQITDKDIL</sequence>
<dbReference type="EMBL" id="PSZP01000002">
    <property type="protein sequence ID" value="TCG11942.1"/>
    <property type="molecule type" value="Genomic_DNA"/>
</dbReference>
<dbReference type="AlphaFoldDB" id="A0A4R0XSS7"/>